<comment type="caution">
    <text evidence="1">The sequence shown here is derived from an EMBL/GenBank/DDBJ whole genome shotgun (WGS) entry which is preliminary data.</text>
</comment>
<organism evidence="1 2">
    <name type="scientific">Amycolatopsis balhimycina DSM 5908</name>
    <dbReference type="NCBI Taxonomy" id="1081091"/>
    <lineage>
        <taxon>Bacteria</taxon>
        <taxon>Bacillati</taxon>
        <taxon>Actinomycetota</taxon>
        <taxon>Actinomycetes</taxon>
        <taxon>Pseudonocardiales</taxon>
        <taxon>Pseudonocardiaceae</taxon>
        <taxon>Amycolatopsis</taxon>
    </lineage>
</organism>
<evidence type="ECO:0000313" key="1">
    <source>
        <dbReference type="EMBL" id="RSM45240.1"/>
    </source>
</evidence>
<gene>
    <name evidence="1" type="ORF">DMA12_14535</name>
</gene>
<accession>A0A428WQB5</accession>
<dbReference type="EMBL" id="QHHU01000017">
    <property type="protein sequence ID" value="RSM45240.1"/>
    <property type="molecule type" value="Genomic_DNA"/>
</dbReference>
<name>A0A428WQB5_AMYBA</name>
<keyword evidence="2" id="KW-1185">Reference proteome</keyword>
<reference evidence="1 2" key="1">
    <citation type="submission" date="2018-05" db="EMBL/GenBank/DDBJ databases">
        <title>Evolution of GPA BGCs.</title>
        <authorList>
            <person name="Waglechner N."/>
            <person name="Wright G.D."/>
        </authorList>
    </citation>
    <scope>NUCLEOTIDE SEQUENCE [LARGE SCALE GENOMIC DNA]</scope>
    <source>
        <strain evidence="1 2">DSM 5908</strain>
    </source>
</reference>
<dbReference type="Proteomes" id="UP000286716">
    <property type="component" value="Unassembled WGS sequence"/>
</dbReference>
<sequence length="69" mass="7620">MKSIGRLSDRLLSLAVPKIEAEAASPVCAESGWCQLCRYEGSMPLMQHCWVYAVCRVECGICLINNPDC</sequence>
<dbReference type="RefSeq" id="WP_125591674.1">
    <property type="nucleotide sequence ID" value="NZ_QHHU01000017.1"/>
</dbReference>
<dbReference type="AlphaFoldDB" id="A0A428WQB5"/>
<proteinExistence type="predicted"/>
<protein>
    <submittedName>
        <fullName evidence="1">Uncharacterized protein</fullName>
    </submittedName>
</protein>
<evidence type="ECO:0000313" key="2">
    <source>
        <dbReference type="Proteomes" id="UP000286716"/>
    </source>
</evidence>